<dbReference type="EMBL" id="CP020921">
    <property type="protein sequence ID" value="AWB09774.1"/>
    <property type="molecule type" value="Genomic_DNA"/>
</dbReference>
<dbReference type="AlphaFoldDB" id="A0A2R4VZ94"/>
<evidence type="ECO:0000313" key="2">
    <source>
        <dbReference type="Proteomes" id="UP000244792"/>
    </source>
</evidence>
<dbReference type="KEGG" id="taci:TDSAC_0398"/>
<accession>A0A2R4VZ94</accession>
<sequence length="31" mass="3689">MVKKTKDREKLRNILKATIKVQSLNEIRGMF</sequence>
<dbReference type="Proteomes" id="UP000244792">
    <property type="component" value="Chromosome"/>
</dbReference>
<evidence type="ECO:0000313" key="1">
    <source>
        <dbReference type="EMBL" id="AWB09774.1"/>
    </source>
</evidence>
<gene>
    <name evidence="1" type="ORF">TDSAC_0398</name>
</gene>
<proteinExistence type="predicted"/>
<protein>
    <submittedName>
        <fullName evidence="1">Uncharacterized protein</fullName>
    </submittedName>
</protein>
<keyword evidence="2" id="KW-1185">Reference proteome</keyword>
<organism evidence="1 2">
    <name type="scientific">Thermodesulfobium acidiphilum</name>
    <dbReference type="NCBI Taxonomy" id="1794699"/>
    <lineage>
        <taxon>Bacteria</taxon>
        <taxon>Pseudomonadati</taxon>
        <taxon>Thermodesulfobiota</taxon>
        <taxon>Thermodesulfobiia</taxon>
        <taxon>Thermodesulfobiales</taxon>
        <taxon>Thermodesulfobiaceae</taxon>
        <taxon>Thermodesulfobium</taxon>
    </lineage>
</organism>
<reference evidence="1 2" key="1">
    <citation type="submission" date="2017-04" db="EMBL/GenBank/DDBJ databases">
        <title>Genomic insights into metabolism of Thermodesulfobium acidiphilum.</title>
        <authorList>
            <person name="Toshchakov S.V."/>
            <person name="Frolov E.N."/>
            <person name="Kublanov I.V."/>
            <person name="Samarov N.I."/>
            <person name="Novikov A."/>
            <person name="Lebedinsky A.V."/>
            <person name="Bonch-Osmolovskaya E.A."/>
            <person name="Chernyh N.A."/>
        </authorList>
    </citation>
    <scope>NUCLEOTIDE SEQUENCE [LARGE SCALE GENOMIC DNA]</scope>
    <source>
        <strain evidence="1 2">3127-1</strain>
    </source>
</reference>
<name>A0A2R4VZ94_THEAF</name>